<dbReference type="Gene3D" id="3.40.630.30">
    <property type="match status" value="1"/>
</dbReference>
<evidence type="ECO:0000313" key="2">
    <source>
        <dbReference type="EMBL" id="MBB5833510.1"/>
    </source>
</evidence>
<reference evidence="2 3" key="1">
    <citation type="submission" date="2020-08" db="EMBL/GenBank/DDBJ databases">
        <title>Sequencing the genomes of 1000 actinobacteria strains.</title>
        <authorList>
            <person name="Klenk H.-P."/>
        </authorList>
    </citation>
    <scope>NUCLEOTIDE SEQUENCE [LARGE SCALE GENOMIC DNA]</scope>
    <source>
        <strain evidence="2 3">DSM 28967</strain>
    </source>
</reference>
<comment type="caution">
    <text evidence="2">The sequence shown here is derived from an EMBL/GenBank/DDBJ whole genome shotgun (WGS) entry which is preliminary data.</text>
</comment>
<keyword evidence="3" id="KW-1185">Reference proteome</keyword>
<dbReference type="PANTHER" id="PTHR43441">
    <property type="entry name" value="RIBOSOMAL-PROTEIN-SERINE ACETYLTRANSFERASE"/>
    <property type="match status" value="1"/>
</dbReference>
<dbReference type="InterPro" id="IPR051908">
    <property type="entry name" value="Ribosomal_N-acetyltransferase"/>
</dbReference>
<dbReference type="Pfam" id="PF13302">
    <property type="entry name" value="Acetyltransf_3"/>
    <property type="match status" value="1"/>
</dbReference>
<sequence length="191" mass="20492">MSPTRLEPTEIQAGDLLLRPLRLSDEPAVAVALADPGILRWTAGNAVIALPAAQRAKAWLEPRVRAWTLGNAVFAIDDLTSGELLGAVTLRDVHRIPDQALAAYWVTPAARGRRVGARALDAVSQWGFAGGLGLHRISLDHALVNEGSCRVATAAGFQLEGVMRDYYVEPSGKRHDSHLHARLATDPGLQS</sequence>
<gene>
    <name evidence="2" type="ORF">HDA39_000244</name>
</gene>
<name>A0A7W9J198_9ACTN</name>
<dbReference type="GO" id="GO:0005737">
    <property type="term" value="C:cytoplasm"/>
    <property type="evidence" value="ECO:0007669"/>
    <property type="project" value="TreeGrafter"/>
</dbReference>
<dbReference type="GO" id="GO:1990189">
    <property type="term" value="F:protein N-terminal-serine acetyltransferase activity"/>
    <property type="evidence" value="ECO:0007669"/>
    <property type="project" value="TreeGrafter"/>
</dbReference>
<feature type="domain" description="N-acetyltransferase" evidence="1">
    <location>
        <begin position="16"/>
        <end position="186"/>
    </location>
</feature>
<dbReference type="AlphaFoldDB" id="A0A7W9J198"/>
<dbReference type="InterPro" id="IPR016181">
    <property type="entry name" value="Acyl_CoA_acyltransferase"/>
</dbReference>
<dbReference type="GO" id="GO:0008999">
    <property type="term" value="F:protein-N-terminal-alanine acetyltransferase activity"/>
    <property type="evidence" value="ECO:0007669"/>
    <property type="project" value="TreeGrafter"/>
</dbReference>
<evidence type="ECO:0000259" key="1">
    <source>
        <dbReference type="PROSITE" id="PS51186"/>
    </source>
</evidence>
<dbReference type="InterPro" id="IPR000182">
    <property type="entry name" value="GNAT_dom"/>
</dbReference>
<dbReference type="PROSITE" id="PS51186">
    <property type="entry name" value="GNAT"/>
    <property type="match status" value="1"/>
</dbReference>
<accession>A0A7W9J198</accession>
<dbReference type="SUPFAM" id="SSF55729">
    <property type="entry name" value="Acyl-CoA N-acyltransferases (Nat)"/>
    <property type="match status" value="1"/>
</dbReference>
<organism evidence="2 3">
    <name type="scientific">Kribbella italica</name>
    <dbReference type="NCBI Taxonomy" id="1540520"/>
    <lineage>
        <taxon>Bacteria</taxon>
        <taxon>Bacillati</taxon>
        <taxon>Actinomycetota</taxon>
        <taxon>Actinomycetes</taxon>
        <taxon>Propionibacteriales</taxon>
        <taxon>Kribbellaceae</taxon>
        <taxon>Kribbella</taxon>
    </lineage>
</organism>
<evidence type="ECO:0000313" key="3">
    <source>
        <dbReference type="Proteomes" id="UP000549971"/>
    </source>
</evidence>
<protein>
    <submittedName>
        <fullName evidence="2">RimJ/RimL family protein N-acetyltransferase</fullName>
    </submittedName>
</protein>
<dbReference type="EMBL" id="JACHMY010000001">
    <property type="protein sequence ID" value="MBB5833510.1"/>
    <property type="molecule type" value="Genomic_DNA"/>
</dbReference>
<dbReference type="CDD" id="cd04301">
    <property type="entry name" value="NAT_SF"/>
    <property type="match status" value="1"/>
</dbReference>
<dbReference type="RefSeq" id="WP_337925584.1">
    <property type="nucleotide sequence ID" value="NZ_JACHMY010000001.1"/>
</dbReference>
<dbReference type="Proteomes" id="UP000549971">
    <property type="component" value="Unassembled WGS sequence"/>
</dbReference>
<dbReference type="PANTHER" id="PTHR43441:SF10">
    <property type="entry name" value="ACETYLTRANSFERASE"/>
    <property type="match status" value="1"/>
</dbReference>
<keyword evidence="2" id="KW-0808">Transferase</keyword>
<proteinExistence type="predicted"/>